<dbReference type="Pfam" id="PF17919">
    <property type="entry name" value="RT_RNaseH_2"/>
    <property type="match status" value="1"/>
</dbReference>
<dbReference type="Proteomes" id="UP001188597">
    <property type="component" value="Unassembled WGS sequence"/>
</dbReference>
<dbReference type="PANTHER" id="PTHR37984:SF5">
    <property type="entry name" value="PROTEIN NYNRIN-LIKE"/>
    <property type="match status" value="1"/>
</dbReference>
<evidence type="ECO:0000256" key="1">
    <source>
        <dbReference type="ARBA" id="ARBA00023268"/>
    </source>
</evidence>
<dbReference type="PANTHER" id="PTHR37984">
    <property type="entry name" value="PROTEIN CBG26694"/>
    <property type="match status" value="1"/>
</dbReference>
<feature type="region of interest" description="Disordered" evidence="2">
    <location>
        <begin position="68"/>
        <end position="99"/>
    </location>
</feature>
<keyword evidence="1" id="KW-0511">Multifunctional enzyme</keyword>
<reference evidence="4" key="1">
    <citation type="submission" date="2022-12" db="EMBL/GenBank/DDBJ databases">
        <title>Draft genome assemblies for two species of Escallonia (Escalloniales).</title>
        <authorList>
            <person name="Chanderbali A."/>
            <person name="Dervinis C."/>
            <person name="Anghel I."/>
            <person name="Soltis D."/>
            <person name="Soltis P."/>
            <person name="Zapata F."/>
        </authorList>
    </citation>
    <scope>NUCLEOTIDE SEQUENCE</scope>
    <source>
        <strain evidence="4">UCBG64.0493</strain>
        <tissue evidence="4">Leaf</tissue>
    </source>
</reference>
<gene>
    <name evidence="4" type="ORF">RJ639_044796</name>
</gene>
<dbReference type="SUPFAM" id="SSF56672">
    <property type="entry name" value="DNA/RNA polymerases"/>
    <property type="match status" value="1"/>
</dbReference>
<name>A0AA88WDB9_9ASTE</name>
<dbReference type="GO" id="GO:0003824">
    <property type="term" value="F:catalytic activity"/>
    <property type="evidence" value="ECO:0007669"/>
    <property type="project" value="UniProtKB-KW"/>
</dbReference>
<feature type="domain" description="Reverse transcriptase/retrotransposon-derived protein RNase H-like" evidence="3">
    <location>
        <begin position="11"/>
        <end position="72"/>
    </location>
</feature>
<evidence type="ECO:0000259" key="3">
    <source>
        <dbReference type="Pfam" id="PF17919"/>
    </source>
</evidence>
<evidence type="ECO:0000313" key="4">
    <source>
        <dbReference type="EMBL" id="KAK3023530.1"/>
    </source>
</evidence>
<accession>A0AA88WDB9</accession>
<dbReference type="InterPro" id="IPR041577">
    <property type="entry name" value="RT_RNaseH_2"/>
</dbReference>
<evidence type="ECO:0000256" key="2">
    <source>
        <dbReference type="SAM" id="MobiDB-lite"/>
    </source>
</evidence>
<dbReference type="InterPro" id="IPR043502">
    <property type="entry name" value="DNA/RNA_pol_sf"/>
</dbReference>
<sequence length="99" mass="10917">MFEKGKFLREEDAENSFATIKERLTNAPLLVLPNFDKVFALECDPSEIGIGAVLSQDKKPVAFFSEKLSDGQASTGKSIRRGRLGYGTSQEGEIPSRHI</sequence>
<dbReference type="InterPro" id="IPR050951">
    <property type="entry name" value="Retrovirus_Pol_polyprotein"/>
</dbReference>
<protein>
    <recommendedName>
        <fullName evidence="3">Reverse transcriptase/retrotransposon-derived protein RNase H-like domain-containing protein</fullName>
    </recommendedName>
</protein>
<evidence type="ECO:0000313" key="5">
    <source>
        <dbReference type="Proteomes" id="UP001188597"/>
    </source>
</evidence>
<dbReference type="AlphaFoldDB" id="A0AA88WDB9"/>
<keyword evidence="5" id="KW-1185">Reference proteome</keyword>
<dbReference type="EMBL" id="JAVXUP010000651">
    <property type="protein sequence ID" value="KAK3023530.1"/>
    <property type="molecule type" value="Genomic_DNA"/>
</dbReference>
<organism evidence="4 5">
    <name type="scientific">Escallonia herrerae</name>
    <dbReference type="NCBI Taxonomy" id="1293975"/>
    <lineage>
        <taxon>Eukaryota</taxon>
        <taxon>Viridiplantae</taxon>
        <taxon>Streptophyta</taxon>
        <taxon>Embryophyta</taxon>
        <taxon>Tracheophyta</taxon>
        <taxon>Spermatophyta</taxon>
        <taxon>Magnoliopsida</taxon>
        <taxon>eudicotyledons</taxon>
        <taxon>Gunneridae</taxon>
        <taxon>Pentapetalae</taxon>
        <taxon>asterids</taxon>
        <taxon>campanulids</taxon>
        <taxon>Escalloniales</taxon>
        <taxon>Escalloniaceae</taxon>
        <taxon>Escallonia</taxon>
    </lineage>
</organism>
<proteinExistence type="predicted"/>
<comment type="caution">
    <text evidence="4">The sequence shown here is derived from an EMBL/GenBank/DDBJ whole genome shotgun (WGS) entry which is preliminary data.</text>
</comment>